<comment type="subcellular location">
    <subcellularLocation>
        <location evidence="1">Cytoplasm</location>
    </subcellularLocation>
</comment>
<dbReference type="GO" id="GO:0046872">
    <property type="term" value="F:metal ion binding"/>
    <property type="evidence" value="ECO:0007669"/>
    <property type="project" value="UniProtKB-KW"/>
</dbReference>
<evidence type="ECO:0000256" key="6">
    <source>
        <dbReference type="SAM" id="MobiDB-lite"/>
    </source>
</evidence>
<dbReference type="Pfam" id="PF04570">
    <property type="entry name" value="zf-FLZ"/>
    <property type="match status" value="1"/>
</dbReference>
<feature type="domain" description="FLZ-type" evidence="7">
    <location>
        <begin position="95"/>
        <end position="139"/>
    </location>
</feature>
<keyword evidence="4" id="KW-0479">Metal-binding</keyword>
<evidence type="ECO:0000256" key="2">
    <source>
        <dbReference type="ARBA" id="ARBA00009374"/>
    </source>
</evidence>
<comment type="similarity">
    <text evidence="2">Belongs to the FLZ family.</text>
</comment>
<accession>A0A834YRY9</accession>
<evidence type="ECO:0000313" key="8">
    <source>
        <dbReference type="EMBL" id="KAF8394379.1"/>
    </source>
</evidence>
<sequence>MPVERSHFLRSLSFGEINFKMFNQKKKPTESSLAHREKCTEPTVATKTTQRSVKISRPTVTIPDQSRRCIFELSSPVRMTDKEKSEMNTDERYGVFLEACYYCKKKFDEKDDIFMYRYLRAFCTPECREEQMALDKEVENDPEESLEEIKVMEQWINRLKGRFGAH</sequence>
<feature type="compositionally biased region" description="Basic and acidic residues" evidence="6">
    <location>
        <begin position="28"/>
        <end position="40"/>
    </location>
</feature>
<evidence type="ECO:0000256" key="5">
    <source>
        <dbReference type="PROSITE-ProRule" id="PRU01131"/>
    </source>
</evidence>
<dbReference type="Proteomes" id="UP000655225">
    <property type="component" value="Unassembled WGS sequence"/>
</dbReference>
<dbReference type="OMA" id="HREKCTE"/>
<organism evidence="8 9">
    <name type="scientific">Tetracentron sinense</name>
    <name type="common">Spur-leaf</name>
    <dbReference type="NCBI Taxonomy" id="13715"/>
    <lineage>
        <taxon>Eukaryota</taxon>
        <taxon>Viridiplantae</taxon>
        <taxon>Streptophyta</taxon>
        <taxon>Embryophyta</taxon>
        <taxon>Tracheophyta</taxon>
        <taxon>Spermatophyta</taxon>
        <taxon>Magnoliopsida</taxon>
        <taxon>Trochodendrales</taxon>
        <taxon>Trochodendraceae</taxon>
        <taxon>Tetracentron</taxon>
    </lineage>
</organism>
<dbReference type="PANTHER" id="PTHR33059">
    <property type="entry name" value="FCS-LIKE ZINC FINGER 5"/>
    <property type="match status" value="1"/>
</dbReference>
<dbReference type="EMBL" id="JABCRI010000014">
    <property type="protein sequence ID" value="KAF8394379.1"/>
    <property type="molecule type" value="Genomic_DNA"/>
</dbReference>
<comment type="caution">
    <text evidence="8">The sequence shown here is derived from an EMBL/GenBank/DDBJ whole genome shotgun (WGS) entry which is preliminary data.</text>
</comment>
<dbReference type="InterPro" id="IPR007650">
    <property type="entry name" value="Zf-FLZ_dom"/>
</dbReference>
<proteinExistence type="inferred from homology"/>
<dbReference type="AlphaFoldDB" id="A0A834YRY9"/>
<keyword evidence="3" id="KW-0963">Cytoplasm</keyword>
<gene>
    <name evidence="8" type="ORF">HHK36_020587</name>
</gene>
<evidence type="ECO:0000256" key="4">
    <source>
        <dbReference type="ARBA" id="ARBA00022723"/>
    </source>
</evidence>
<evidence type="ECO:0000256" key="1">
    <source>
        <dbReference type="ARBA" id="ARBA00004496"/>
    </source>
</evidence>
<feature type="region of interest" description="Disordered" evidence="6">
    <location>
        <begin position="28"/>
        <end position="48"/>
    </location>
</feature>
<dbReference type="OrthoDB" id="1864056at2759"/>
<evidence type="ECO:0000259" key="7">
    <source>
        <dbReference type="PROSITE" id="PS51795"/>
    </source>
</evidence>
<name>A0A834YRY9_TETSI</name>
<dbReference type="PROSITE" id="PS51795">
    <property type="entry name" value="ZF_FLZ"/>
    <property type="match status" value="1"/>
</dbReference>
<feature type="zinc finger region" description="FLZ-type" evidence="5">
    <location>
        <begin position="95"/>
        <end position="139"/>
    </location>
</feature>
<dbReference type="GO" id="GO:0005737">
    <property type="term" value="C:cytoplasm"/>
    <property type="evidence" value="ECO:0007669"/>
    <property type="project" value="UniProtKB-SubCell"/>
</dbReference>
<reference evidence="8 9" key="1">
    <citation type="submission" date="2020-04" db="EMBL/GenBank/DDBJ databases">
        <title>Plant Genome Project.</title>
        <authorList>
            <person name="Zhang R.-G."/>
        </authorList>
    </citation>
    <scope>NUCLEOTIDE SEQUENCE [LARGE SCALE GENOMIC DNA]</scope>
    <source>
        <strain evidence="8">YNK0</strain>
        <tissue evidence="8">Leaf</tissue>
    </source>
</reference>
<dbReference type="PANTHER" id="PTHR33059:SF81">
    <property type="entry name" value="FLZ-TYPE DOMAIN-CONTAINING PROTEIN"/>
    <property type="match status" value="1"/>
</dbReference>
<evidence type="ECO:0000256" key="3">
    <source>
        <dbReference type="ARBA" id="ARBA00022490"/>
    </source>
</evidence>
<keyword evidence="9" id="KW-1185">Reference proteome</keyword>
<evidence type="ECO:0000313" key="9">
    <source>
        <dbReference type="Proteomes" id="UP000655225"/>
    </source>
</evidence>
<protein>
    <recommendedName>
        <fullName evidence="7">FLZ-type domain-containing protein</fullName>
    </recommendedName>
</protein>